<gene>
    <name evidence="1" type="ORF">KUA55_12405</name>
</gene>
<sequence>MELTLSFNLLEAEFFYVSPKKPVSTVPLVYLTFAFDEGQVAYNLNNQAKLTRKMERIVKTILKKWQQENAVYQQALDQDLILMPDEHLDYQTALVKNLLILLKDNELPAIRLELVGSWPVFQTKDGQLDLTN</sequence>
<keyword evidence="2" id="KW-1185">Reference proteome</keyword>
<reference evidence="1 2" key="1">
    <citation type="submission" date="2021-06" db="EMBL/GenBank/DDBJ databases">
        <title>Enterococcus alishanensis sp. nov., a novel lactic acid bacterium isolated from fresh coffee beans.</title>
        <authorList>
            <person name="Chen Y.-S."/>
        </authorList>
    </citation>
    <scope>NUCLEOTIDE SEQUENCE [LARGE SCALE GENOMIC DNA]</scope>
    <source>
        <strain evidence="1 2">ALS3</strain>
    </source>
</reference>
<proteinExistence type="predicted"/>
<evidence type="ECO:0000313" key="1">
    <source>
        <dbReference type="EMBL" id="MBV7391486.1"/>
    </source>
</evidence>
<organism evidence="1 2">
    <name type="scientific">Enterococcus alishanensis</name>
    <dbReference type="NCBI Taxonomy" id="1303817"/>
    <lineage>
        <taxon>Bacteria</taxon>
        <taxon>Bacillati</taxon>
        <taxon>Bacillota</taxon>
        <taxon>Bacilli</taxon>
        <taxon>Lactobacillales</taxon>
        <taxon>Enterococcaceae</taxon>
        <taxon>Enterococcus</taxon>
    </lineage>
</organism>
<protein>
    <submittedName>
        <fullName evidence="1">Uncharacterized protein</fullName>
    </submittedName>
</protein>
<evidence type="ECO:0000313" key="2">
    <source>
        <dbReference type="Proteomes" id="UP000774130"/>
    </source>
</evidence>
<name>A0ABS6TEX0_9ENTE</name>
<accession>A0ABS6TEX0</accession>
<dbReference type="EMBL" id="JAHUZB010000004">
    <property type="protein sequence ID" value="MBV7391486.1"/>
    <property type="molecule type" value="Genomic_DNA"/>
</dbReference>
<dbReference type="Proteomes" id="UP000774130">
    <property type="component" value="Unassembled WGS sequence"/>
</dbReference>
<comment type="caution">
    <text evidence="1">The sequence shown here is derived from an EMBL/GenBank/DDBJ whole genome shotgun (WGS) entry which is preliminary data.</text>
</comment>
<dbReference type="RefSeq" id="WP_218326686.1">
    <property type="nucleotide sequence ID" value="NZ_JAHUZB010000004.1"/>
</dbReference>